<evidence type="ECO:0000313" key="2">
    <source>
        <dbReference type="EMBL" id="MDO0878779.1"/>
    </source>
</evidence>
<organism evidence="2 3">
    <name type="scientific">Anoxybacillus gonensis</name>
    <dbReference type="NCBI Taxonomy" id="198467"/>
    <lineage>
        <taxon>Bacteria</taxon>
        <taxon>Bacillati</taxon>
        <taxon>Bacillota</taxon>
        <taxon>Bacilli</taxon>
        <taxon>Bacillales</taxon>
        <taxon>Anoxybacillaceae</taxon>
        <taxon>Anoxybacillus</taxon>
    </lineage>
</organism>
<evidence type="ECO:0000256" key="1">
    <source>
        <dbReference type="SAM" id="Coils"/>
    </source>
</evidence>
<gene>
    <name evidence="2" type="ORF">NBU54_14025</name>
</gene>
<dbReference type="Proteomes" id="UP001176117">
    <property type="component" value="Unassembled WGS sequence"/>
</dbReference>
<dbReference type="RefSeq" id="WP_035067966.1">
    <property type="nucleotide sequence ID" value="NZ_JAMOGB010000020.1"/>
</dbReference>
<dbReference type="AlphaFoldDB" id="A0AAW7TL53"/>
<sequence>MNIFEAMSQLNKIDNVLFSIGARLEREMMDNQSKAIEYVEKILVVFQKRFVFHAMQQGALTEEWKAQKWLFDIDELVQKERYSLLNPLVALKIFGTRIKRLERRNNAIRNELNKIKRQYIDLENQVKESKYFKNKQVILDAIYERKRTLKAINDREDISLARFHECIMHLFLGDETISREDFLSLISIDHERVSWDGVQLPTYPERIKNLPERLDYEAFLEAIFMDKIEDDGHCPFFDTVMDHTLELIDKNREFKEMSKRMVQEIFGPMPTYTVTRDEFGDVVDITPNKPDLRVVD</sequence>
<accession>A0AAW7TL53</accession>
<evidence type="ECO:0000313" key="3">
    <source>
        <dbReference type="Proteomes" id="UP001176117"/>
    </source>
</evidence>
<comment type="caution">
    <text evidence="2">The sequence shown here is derived from an EMBL/GenBank/DDBJ whole genome shotgun (WGS) entry which is preliminary data.</text>
</comment>
<dbReference type="EMBL" id="JAMOGB010000020">
    <property type="protein sequence ID" value="MDO0878779.1"/>
    <property type="molecule type" value="Genomic_DNA"/>
</dbReference>
<reference evidence="2" key="1">
    <citation type="submission" date="2022-05" db="EMBL/GenBank/DDBJ databases">
        <title>Genome-based reclassification of Anoxybacillus salavatliensis Cihan et al. as a later heterotypic synonym of Anoxybacillus gonensis Belduz et al. 2003.</title>
        <authorList>
            <person name="Inan Bektas K."/>
            <person name="Guler H.I."/>
            <person name="Belduz A.O."/>
            <person name="Canakci S."/>
        </authorList>
    </citation>
    <scope>NUCLEOTIDE SEQUENCE</scope>
    <source>
        <strain evidence="2">NCIMB 13933</strain>
    </source>
</reference>
<keyword evidence="1" id="KW-0175">Coiled coil</keyword>
<feature type="coiled-coil region" evidence="1">
    <location>
        <begin position="91"/>
        <end position="125"/>
    </location>
</feature>
<keyword evidence="3" id="KW-1185">Reference proteome</keyword>
<protein>
    <submittedName>
        <fullName evidence="2">Uncharacterized protein</fullName>
    </submittedName>
</protein>
<proteinExistence type="predicted"/>
<name>A0AAW7TL53_9BACL</name>